<evidence type="ECO:0000313" key="3">
    <source>
        <dbReference type="Proteomes" id="UP001163046"/>
    </source>
</evidence>
<feature type="compositionally biased region" description="Basic and acidic residues" evidence="1">
    <location>
        <begin position="51"/>
        <end position="62"/>
    </location>
</feature>
<feature type="region of interest" description="Disordered" evidence="1">
    <location>
        <begin position="41"/>
        <end position="65"/>
    </location>
</feature>
<reference evidence="2" key="1">
    <citation type="submission" date="2023-01" db="EMBL/GenBank/DDBJ databases">
        <title>Genome assembly of the deep-sea coral Lophelia pertusa.</title>
        <authorList>
            <person name="Herrera S."/>
            <person name="Cordes E."/>
        </authorList>
    </citation>
    <scope>NUCLEOTIDE SEQUENCE</scope>
    <source>
        <strain evidence="2">USNM1676648</strain>
        <tissue evidence="2">Polyp</tissue>
    </source>
</reference>
<sequence length="140" mass="16175">MESLKSQKVLSDDELGEMPNFDLCGAFLREVGLFENIDAETETTESVESSKNSELKHGNEPSKRKRSIVILEEDEIEEFQKNQVAKIVKGTECAVRHLEAWYNERYGKKLVLTNINKANAAELLKHFFLEIRDTRKESLW</sequence>
<protein>
    <submittedName>
        <fullName evidence="2">Uncharacterized protein</fullName>
    </submittedName>
</protein>
<gene>
    <name evidence="2" type="ORF">OS493_005335</name>
</gene>
<dbReference type="OrthoDB" id="5957988at2759"/>
<dbReference type="EMBL" id="MU827303">
    <property type="protein sequence ID" value="KAJ7365240.1"/>
    <property type="molecule type" value="Genomic_DNA"/>
</dbReference>
<dbReference type="Proteomes" id="UP001163046">
    <property type="component" value="Unassembled WGS sequence"/>
</dbReference>
<evidence type="ECO:0000313" key="2">
    <source>
        <dbReference type="EMBL" id="KAJ7365240.1"/>
    </source>
</evidence>
<comment type="caution">
    <text evidence="2">The sequence shown here is derived from an EMBL/GenBank/DDBJ whole genome shotgun (WGS) entry which is preliminary data.</text>
</comment>
<accession>A0A9W9YS34</accession>
<proteinExistence type="predicted"/>
<evidence type="ECO:0000256" key="1">
    <source>
        <dbReference type="SAM" id="MobiDB-lite"/>
    </source>
</evidence>
<dbReference type="AlphaFoldDB" id="A0A9W9YS34"/>
<organism evidence="2 3">
    <name type="scientific">Desmophyllum pertusum</name>
    <dbReference type="NCBI Taxonomy" id="174260"/>
    <lineage>
        <taxon>Eukaryota</taxon>
        <taxon>Metazoa</taxon>
        <taxon>Cnidaria</taxon>
        <taxon>Anthozoa</taxon>
        <taxon>Hexacorallia</taxon>
        <taxon>Scleractinia</taxon>
        <taxon>Caryophylliina</taxon>
        <taxon>Caryophylliidae</taxon>
        <taxon>Desmophyllum</taxon>
    </lineage>
</organism>
<keyword evidence="3" id="KW-1185">Reference proteome</keyword>
<name>A0A9W9YS34_9CNID</name>